<evidence type="ECO:0000256" key="1">
    <source>
        <dbReference type="SAM" id="MobiDB-lite"/>
    </source>
</evidence>
<protein>
    <submittedName>
        <fullName evidence="2">Uncharacterized protein</fullName>
    </submittedName>
</protein>
<evidence type="ECO:0000313" key="2">
    <source>
        <dbReference type="EMBL" id="KAJ8446954.1"/>
    </source>
</evidence>
<dbReference type="OrthoDB" id="1432732at2759"/>
<feature type="region of interest" description="Disordered" evidence="1">
    <location>
        <begin position="141"/>
        <end position="169"/>
    </location>
</feature>
<name>A0A9Q1QM79_9CARY</name>
<accession>A0A9Q1QM79</accession>
<feature type="region of interest" description="Disordered" evidence="1">
    <location>
        <begin position="209"/>
        <end position="250"/>
    </location>
</feature>
<organism evidence="2 3">
    <name type="scientific">Carnegiea gigantea</name>
    <dbReference type="NCBI Taxonomy" id="171969"/>
    <lineage>
        <taxon>Eukaryota</taxon>
        <taxon>Viridiplantae</taxon>
        <taxon>Streptophyta</taxon>
        <taxon>Embryophyta</taxon>
        <taxon>Tracheophyta</taxon>
        <taxon>Spermatophyta</taxon>
        <taxon>Magnoliopsida</taxon>
        <taxon>eudicotyledons</taxon>
        <taxon>Gunneridae</taxon>
        <taxon>Pentapetalae</taxon>
        <taxon>Caryophyllales</taxon>
        <taxon>Cactineae</taxon>
        <taxon>Cactaceae</taxon>
        <taxon>Cactoideae</taxon>
        <taxon>Echinocereeae</taxon>
        <taxon>Carnegiea</taxon>
    </lineage>
</organism>
<dbReference type="Proteomes" id="UP001153076">
    <property type="component" value="Unassembled WGS sequence"/>
</dbReference>
<dbReference type="EMBL" id="JAKOGI010000044">
    <property type="protein sequence ID" value="KAJ8446954.1"/>
    <property type="molecule type" value="Genomic_DNA"/>
</dbReference>
<comment type="caution">
    <text evidence="2">The sequence shown here is derived from an EMBL/GenBank/DDBJ whole genome shotgun (WGS) entry which is preliminary data.</text>
</comment>
<dbReference type="AlphaFoldDB" id="A0A9Q1QM79"/>
<reference evidence="2" key="1">
    <citation type="submission" date="2022-04" db="EMBL/GenBank/DDBJ databases">
        <title>Carnegiea gigantea Genome sequencing and assembly v2.</title>
        <authorList>
            <person name="Copetti D."/>
            <person name="Sanderson M.J."/>
            <person name="Burquez A."/>
            <person name="Wojciechowski M.F."/>
        </authorList>
    </citation>
    <scope>NUCLEOTIDE SEQUENCE</scope>
    <source>
        <strain evidence="2">SGP5-SGP5p</strain>
        <tissue evidence="2">Aerial part</tissue>
    </source>
</reference>
<sequence length="344" mass="38763">MEMVLMWEIVVVAESLKYDRGMVMELEGGGDVRMFMKGNDEPGYLYVGESNGLKRRTQKAMRTCEEGVVCVRSGRDRDDIVQQGRNGASVKRWVKCEYWAAVRGSSRCSDDHPQTRVRVGGKIIEMSDDDEILVTSKDIGEDEAAVQGGDESSQEKLGKKMDKHKQETMKWKNRVGKRIEQKLVDTYQKTGQVVGGDKLDDDYDRCILPLTNGRQPGRPPSKRRESQTQGTRSQRCSKCGEGGHTRRTYRNPRANFDANYKGDIVEVEALLDGSYVPAVSTPPALFVCEVEFLMFPAVRQPEMFTREEANVNRGGVSYSAMFTQDEANIHYRKPWCASGTLMGN</sequence>
<feature type="compositionally biased region" description="Basic and acidic residues" evidence="1">
    <location>
        <begin position="153"/>
        <end position="169"/>
    </location>
</feature>
<feature type="compositionally biased region" description="Polar residues" evidence="1">
    <location>
        <begin position="227"/>
        <end position="236"/>
    </location>
</feature>
<evidence type="ECO:0000313" key="3">
    <source>
        <dbReference type="Proteomes" id="UP001153076"/>
    </source>
</evidence>
<keyword evidence="3" id="KW-1185">Reference proteome</keyword>
<proteinExistence type="predicted"/>
<gene>
    <name evidence="2" type="ORF">Cgig2_006582</name>
</gene>